<dbReference type="STRING" id="1742972.COMA1_11195"/>
<dbReference type="InterPro" id="IPR009875">
    <property type="entry name" value="PilZ_domain"/>
</dbReference>
<dbReference type="Pfam" id="PF07238">
    <property type="entry name" value="PilZ"/>
    <property type="match status" value="1"/>
</dbReference>
<dbReference type="GO" id="GO:0035438">
    <property type="term" value="F:cyclic-di-GMP binding"/>
    <property type="evidence" value="ECO:0007669"/>
    <property type="project" value="InterPro"/>
</dbReference>
<evidence type="ECO:0000259" key="1">
    <source>
        <dbReference type="Pfam" id="PF07238"/>
    </source>
</evidence>
<organism evidence="2 3">
    <name type="scientific">Candidatus Nitrospira nitrosa</name>
    <dbReference type="NCBI Taxonomy" id="1742972"/>
    <lineage>
        <taxon>Bacteria</taxon>
        <taxon>Pseudomonadati</taxon>
        <taxon>Nitrospirota</taxon>
        <taxon>Nitrospiria</taxon>
        <taxon>Nitrospirales</taxon>
        <taxon>Nitrospiraceae</taxon>
        <taxon>Nitrospira</taxon>
    </lineage>
</organism>
<dbReference type="AlphaFoldDB" id="A0A0S4LA64"/>
<dbReference type="RefSeq" id="WP_176697877.1">
    <property type="nucleotide sequence ID" value="NZ_CZQA01000001.1"/>
</dbReference>
<dbReference type="EMBL" id="CZQA01000001">
    <property type="protein sequence ID" value="CUS33512.1"/>
    <property type="molecule type" value="Genomic_DNA"/>
</dbReference>
<sequence length="107" mass="12119">MMSRNNRKLRRFAIQLPCTLDDHTYRSEGTILNLSVQGCAVMTALPPSVSSHLALWIDLPDSTTPVEIELAGVRWVSEQRCGFEFIRISPEMLNRLDSFVSVLDRTP</sequence>
<evidence type="ECO:0000313" key="3">
    <source>
        <dbReference type="Proteomes" id="UP000199032"/>
    </source>
</evidence>
<proteinExistence type="predicted"/>
<gene>
    <name evidence="2" type="ORF">COMA1_11195</name>
</gene>
<accession>A0A0S4LA64</accession>
<feature type="domain" description="PilZ" evidence="1">
    <location>
        <begin position="6"/>
        <end position="100"/>
    </location>
</feature>
<evidence type="ECO:0000313" key="2">
    <source>
        <dbReference type="EMBL" id="CUS33512.1"/>
    </source>
</evidence>
<dbReference type="SUPFAM" id="SSF141371">
    <property type="entry name" value="PilZ domain-like"/>
    <property type="match status" value="1"/>
</dbReference>
<dbReference type="Gene3D" id="2.40.10.220">
    <property type="entry name" value="predicted glycosyltransferase like domains"/>
    <property type="match status" value="1"/>
</dbReference>
<reference evidence="2 3" key="1">
    <citation type="submission" date="2015-10" db="EMBL/GenBank/DDBJ databases">
        <authorList>
            <person name="Gilbert D.G."/>
        </authorList>
    </citation>
    <scope>NUCLEOTIDE SEQUENCE [LARGE SCALE GENOMIC DNA]</scope>
    <source>
        <strain evidence="2">COMA1</strain>
    </source>
</reference>
<name>A0A0S4LA64_9BACT</name>
<dbReference type="Proteomes" id="UP000199032">
    <property type="component" value="Unassembled WGS sequence"/>
</dbReference>
<keyword evidence="3" id="KW-1185">Reference proteome</keyword>
<protein>
    <recommendedName>
        <fullName evidence="1">PilZ domain-containing protein</fullName>
    </recommendedName>
</protein>